<dbReference type="Pfam" id="PF01266">
    <property type="entry name" value="DAO"/>
    <property type="match status" value="1"/>
</dbReference>
<dbReference type="GeneID" id="28735357"/>
<keyword evidence="9" id="KW-1185">Reference proteome</keyword>
<comment type="caution">
    <text evidence="8">The sequence shown here is derived from an EMBL/GenBank/DDBJ whole genome shotgun (WGS) entry which is preliminary data.</text>
</comment>
<dbReference type="InterPro" id="IPR050346">
    <property type="entry name" value="FMO-like"/>
</dbReference>
<dbReference type="Gene3D" id="3.50.50.60">
    <property type="entry name" value="FAD/NAD(P)-binding domain"/>
    <property type="match status" value="2"/>
</dbReference>
<proteinExistence type="inferred from homology"/>
<dbReference type="GO" id="GO:0050661">
    <property type="term" value="F:NADP binding"/>
    <property type="evidence" value="ECO:0007669"/>
    <property type="project" value="InterPro"/>
</dbReference>
<evidence type="ECO:0000313" key="8">
    <source>
        <dbReference type="EMBL" id="KPI39724.1"/>
    </source>
</evidence>
<evidence type="ECO:0000256" key="4">
    <source>
        <dbReference type="ARBA" id="ARBA00022857"/>
    </source>
</evidence>
<evidence type="ECO:0000259" key="7">
    <source>
        <dbReference type="Pfam" id="PF01266"/>
    </source>
</evidence>
<dbReference type="PANTHER" id="PTHR23023">
    <property type="entry name" value="DIMETHYLANILINE MONOOXYGENASE"/>
    <property type="match status" value="1"/>
</dbReference>
<dbReference type="Pfam" id="PF00743">
    <property type="entry name" value="FMO-like"/>
    <property type="match status" value="1"/>
</dbReference>
<dbReference type="InterPro" id="IPR020946">
    <property type="entry name" value="Flavin_mOase-like"/>
</dbReference>
<organism evidence="8 9">
    <name type="scientific">Cyphellophora attinorum</name>
    <dbReference type="NCBI Taxonomy" id="1664694"/>
    <lineage>
        <taxon>Eukaryota</taxon>
        <taxon>Fungi</taxon>
        <taxon>Dikarya</taxon>
        <taxon>Ascomycota</taxon>
        <taxon>Pezizomycotina</taxon>
        <taxon>Eurotiomycetes</taxon>
        <taxon>Chaetothyriomycetidae</taxon>
        <taxon>Chaetothyriales</taxon>
        <taxon>Cyphellophoraceae</taxon>
        <taxon>Cyphellophora</taxon>
    </lineage>
</organism>
<feature type="region of interest" description="Disordered" evidence="6">
    <location>
        <begin position="58"/>
        <end position="99"/>
    </location>
</feature>
<dbReference type="RefSeq" id="XP_017999687.1">
    <property type="nucleotide sequence ID" value="XM_018143477.1"/>
</dbReference>
<dbReference type="PRINTS" id="PR00419">
    <property type="entry name" value="ADXRDTASE"/>
</dbReference>
<dbReference type="AlphaFoldDB" id="A0A0N1H8M0"/>
<dbReference type="InterPro" id="IPR036188">
    <property type="entry name" value="FAD/NAD-bd_sf"/>
</dbReference>
<evidence type="ECO:0000256" key="1">
    <source>
        <dbReference type="ARBA" id="ARBA00009183"/>
    </source>
</evidence>
<evidence type="ECO:0000256" key="2">
    <source>
        <dbReference type="ARBA" id="ARBA00022630"/>
    </source>
</evidence>
<accession>A0A0N1H8M0</accession>
<dbReference type="InterPro" id="IPR000960">
    <property type="entry name" value="Flavin_mOase"/>
</dbReference>
<evidence type="ECO:0000256" key="6">
    <source>
        <dbReference type="SAM" id="MobiDB-lite"/>
    </source>
</evidence>
<evidence type="ECO:0000256" key="5">
    <source>
        <dbReference type="ARBA" id="ARBA00023002"/>
    </source>
</evidence>
<name>A0A0N1H8M0_9EURO</name>
<dbReference type="InterPro" id="IPR006076">
    <property type="entry name" value="FAD-dep_OxRdtase"/>
</dbReference>
<dbReference type="PIRSF" id="PIRSF000332">
    <property type="entry name" value="FMO"/>
    <property type="match status" value="1"/>
</dbReference>
<dbReference type="GO" id="GO:0004499">
    <property type="term" value="F:N,N-dimethylaniline monooxygenase activity"/>
    <property type="evidence" value="ECO:0007669"/>
    <property type="project" value="InterPro"/>
</dbReference>
<reference evidence="8 9" key="1">
    <citation type="submission" date="2015-06" db="EMBL/GenBank/DDBJ databases">
        <title>Draft genome of the ant-associated black yeast Phialophora attae CBS 131958.</title>
        <authorList>
            <person name="Moreno L.F."/>
            <person name="Stielow B.J."/>
            <person name="de Hoog S."/>
            <person name="Vicente V.A."/>
            <person name="Weiss V.A."/>
            <person name="de Vries M."/>
            <person name="Cruz L.M."/>
            <person name="Souza E.M."/>
        </authorList>
    </citation>
    <scope>NUCLEOTIDE SEQUENCE [LARGE SCALE GENOMIC DNA]</scope>
    <source>
        <strain evidence="8 9">CBS 131958</strain>
    </source>
</reference>
<evidence type="ECO:0000313" key="9">
    <source>
        <dbReference type="Proteomes" id="UP000038010"/>
    </source>
</evidence>
<dbReference type="SUPFAM" id="SSF51905">
    <property type="entry name" value="FAD/NAD(P)-binding domain"/>
    <property type="match status" value="2"/>
</dbReference>
<keyword evidence="5" id="KW-0560">Oxidoreductase</keyword>
<protein>
    <submittedName>
        <fullName evidence="8">Thiol-specific monooxygenase</fullName>
    </submittedName>
</protein>
<dbReference type="EMBL" id="LFJN01000014">
    <property type="protein sequence ID" value="KPI39724.1"/>
    <property type="molecule type" value="Genomic_DNA"/>
</dbReference>
<dbReference type="Proteomes" id="UP000038010">
    <property type="component" value="Unassembled WGS sequence"/>
</dbReference>
<dbReference type="VEuPathDB" id="FungiDB:AB675_3428"/>
<keyword evidence="4" id="KW-0521">NADP</keyword>
<gene>
    <name evidence="8" type="ORF">AB675_3428</name>
</gene>
<dbReference type="OrthoDB" id="66881at2759"/>
<keyword evidence="3" id="KW-0274">FAD</keyword>
<evidence type="ECO:0000256" key="3">
    <source>
        <dbReference type="ARBA" id="ARBA00022827"/>
    </source>
</evidence>
<keyword evidence="2" id="KW-0285">Flavoprotein</keyword>
<keyword evidence="8" id="KW-0503">Monooxygenase</keyword>
<feature type="domain" description="FAD dependent oxidoreductase" evidence="7">
    <location>
        <begin position="10"/>
        <end position="43"/>
    </location>
</feature>
<comment type="similarity">
    <text evidence="1">Belongs to the FMO family.</text>
</comment>
<dbReference type="GO" id="GO:0050660">
    <property type="term" value="F:flavin adenine dinucleotide binding"/>
    <property type="evidence" value="ECO:0007669"/>
    <property type="project" value="InterPro"/>
</dbReference>
<sequence length="508" mass="56600">MATPSFKIERVAVIGAGISGVSSAAHLLRQGISSVVLFERSPCPSGVWHLDERVAPDPPYPNLTPSHGDYEGLPPTKIEDLKLTPPRTPSPERRTRAEVGSLENDDVDEDFATKSIAFAPPGPAYVGLRTNTVLRTMETSLAAWPKGLPDTNTERADVERYIQTVAETSGVNKIALYNTRVEEVRKDGGEWIVRTNTLHRRGRIEERIWRFDAVVVASGHYNMPRIPDIPGLKEWKARYPDRVQHSKSYRSPVGLRDKRVLIIGCGASALDIAKETASVAGQVYQSSRGGAMSHPPEMLPENALRIGGVKAFHLEGDDEVDGAIAGYVELNNGSKIRDIDHYHADDTPIDIADESVIVTADGYMMHNLHKDIFYQAEPTLAFVGVPYHVNTFSFFDFQAQAVARVFSGKAILPSRDAMRQEYQERLVENAPGRDFHSLRQEGGEIAYVRNLVDWMNRDAFVLGAEPMKGHSEEFLEAHEQLMSMLRSMGLAHFFRKDIPGRTFDHVYV</sequence>